<dbReference type="EMBL" id="NEVH01011917">
    <property type="protein sequence ID" value="PNF31121.1"/>
    <property type="molecule type" value="Genomic_DNA"/>
</dbReference>
<dbReference type="GO" id="GO:0005802">
    <property type="term" value="C:trans-Golgi network"/>
    <property type="evidence" value="ECO:0007669"/>
    <property type="project" value="TreeGrafter"/>
</dbReference>
<keyword evidence="6 12" id="KW-0064">Aspartyl protease</keyword>
<keyword evidence="7 12" id="KW-0378">Hydrolase</keyword>
<dbReference type="AlphaFoldDB" id="A0A2J7QRA6"/>
<gene>
    <name evidence="16" type="ORF">B7P43_G15697</name>
</gene>
<dbReference type="SUPFAM" id="SSF50630">
    <property type="entry name" value="Acid proteases"/>
    <property type="match status" value="1"/>
</dbReference>
<evidence type="ECO:0000256" key="11">
    <source>
        <dbReference type="PIRSR" id="PIRSR601461-1"/>
    </source>
</evidence>
<evidence type="ECO:0000256" key="3">
    <source>
        <dbReference type="ARBA" id="ARBA00022670"/>
    </source>
</evidence>
<evidence type="ECO:0000313" key="16">
    <source>
        <dbReference type="EMBL" id="PNF31121.1"/>
    </source>
</evidence>
<evidence type="ECO:0000256" key="12">
    <source>
        <dbReference type="RuleBase" id="RU000454"/>
    </source>
</evidence>
<keyword evidence="8 13" id="KW-1133">Transmembrane helix</keyword>
<feature type="signal peptide" evidence="14">
    <location>
        <begin position="1"/>
        <end position="29"/>
    </location>
</feature>
<protein>
    <recommendedName>
        <fullName evidence="15">Peptidase A1 domain-containing protein</fullName>
    </recommendedName>
</protein>
<keyword evidence="9 13" id="KW-0472">Membrane</keyword>
<evidence type="ECO:0000256" key="2">
    <source>
        <dbReference type="ARBA" id="ARBA00007447"/>
    </source>
</evidence>
<evidence type="ECO:0000256" key="9">
    <source>
        <dbReference type="ARBA" id="ARBA00023136"/>
    </source>
</evidence>
<dbReference type="GO" id="GO:0006509">
    <property type="term" value="P:membrane protein ectodomain proteolysis"/>
    <property type="evidence" value="ECO:0007669"/>
    <property type="project" value="TreeGrafter"/>
</dbReference>
<feature type="active site" evidence="11">
    <location>
        <position position="65"/>
    </location>
</feature>
<dbReference type="PRINTS" id="PR00792">
    <property type="entry name" value="PEPSIN"/>
</dbReference>
<dbReference type="Gene3D" id="2.40.70.10">
    <property type="entry name" value="Acid Proteases"/>
    <property type="match status" value="2"/>
</dbReference>
<evidence type="ECO:0000256" key="14">
    <source>
        <dbReference type="SAM" id="SignalP"/>
    </source>
</evidence>
<dbReference type="InterPro" id="IPR033121">
    <property type="entry name" value="PEPTIDASE_A1"/>
</dbReference>
<evidence type="ECO:0000256" key="13">
    <source>
        <dbReference type="SAM" id="Phobius"/>
    </source>
</evidence>
<organism evidence="16 17">
    <name type="scientific">Cryptotermes secundus</name>
    <dbReference type="NCBI Taxonomy" id="105785"/>
    <lineage>
        <taxon>Eukaryota</taxon>
        <taxon>Metazoa</taxon>
        <taxon>Ecdysozoa</taxon>
        <taxon>Arthropoda</taxon>
        <taxon>Hexapoda</taxon>
        <taxon>Insecta</taxon>
        <taxon>Pterygota</taxon>
        <taxon>Neoptera</taxon>
        <taxon>Polyneoptera</taxon>
        <taxon>Dictyoptera</taxon>
        <taxon>Blattodea</taxon>
        <taxon>Blattoidea</taxon>
        <taxon>Termitoidae</taxon>
        <taxon>Kalotermitidae</taxon>
        <taxon>Cryptotermitinae</taxon>
        <taxon>Cryptotermes</taxon>
    </lineage>
</organism>
<feature type="domain" description="Peptidase A1" evidence="15">
    <location>
        <begin position="47"/>
        <end position="383"/>
    </location>
</feature>
<accession>A0A2J7QRA6</accession>
<dbReference type="FunFam" id="2.40.70.10:FF:000007">
    <property type="entry name" value="Beta-secretase 1"/>
    <property type="match status" value="1"/>
</dbReference>
<reference evidence="16 17" key="1">
    <citation type="submission" date="2017-12" db="EMBL/GenBank/DDBJ databases">
        <title>Hemimetabolous genomes reveal molecular basis of termite eusociality.</title>
        <authorList>
            <person name="Harrison M.C."/>
            <person name="Jongepier E."/>
            <person name="Robertson H.M."/>
            <person name="Arning N."/>
            <person name="Bitard-Feildel T."/>
            <person name="Chao H."/>
            <person name="Childers C.P."/>
            <person name="Dinh H."/>
            <person name="Doddapaneni H."/>
            <person name="Dugan S."/>
            <person name="Gowin J."/>
            <person name="Greiner C."/>
            <person name="Han Y."/>
            <person name="Hu H."/>
            <person name="Hughes D.S.T."/>
            <person name="Huylmans A.-K."/>
            <person name="Kemena C."/>
            <person name="Kremer L.P.M."/>
            <person name="Lee S.L."/>
            <person name="Lopez-Ezquerra A."/>
            <person name="Mallet L."/>
            <person name="Monroy-Kuhn J.M."/>
            <person name="Moser A."/>
            <person name="Murali S.C."/>
            <person name="Muzny D.M."/>
            <person name="Otani S."/>
            <person name="Piulachs M.-D."/>
            <person name="Poelchau M."/>
            <person name="Qu J."/>
            <person name="Schaub F."/>
            <person name="Wada-Katsumata A."/>
            <person name="Worley K.C."/>
            <person name="Xie Q."/>
            <person name="Ylla G."/>
            <person name="Poulsen M."/>
            <person name="Gibbs R.A."/>
            <person name="Schal C."/>
            <person name="Richards S."/>
            <person name="Belles X."/>
            <person name="Korb J."/>
            <person name="Bornberg-Bauer E."/>
        </authorList>
    </citation>
    <scope>NUCLEOTIDE SEQUENCE [LARGE SCALE GENOMIC DNA]</scope>
    <source>
        <tissue evidence="16">Whole body</tissue>
    </source>
</reference>
<feature type="active site" evidence="11">
    <location>
        <position position="254"/>
    </location>
</feature>
<dbReference type="GO" id="GO:0005768">
    <property type="term" value="C:endosome"/>
    <property type="evidence" value="ECO:0007669"/>
    <property type="project" value="TreeGrafter"/>
</dbReference>
<evidence type="ECO:0000256" key="8">
    <source>
        <dbReference type="ARBA" id="ARBA00022989"/>
    </source>
</evidence>
<name>A0A2J7QRA6_9NEOP</name>
<keyword evidence="4 13" id="KW-0812">Transmembrane</keyword>
<dbReference type="InterPro" id="IPR001461">
    <property type="entry name" value="Aspartic_peptidase_A1"/>
</dbReference>
<proteinExistence type="inferred from homology"/>
<dbReference type="PANTHER" id="PTHR47965">
    <property type="entry name" value="ASPARTYL PROTEASE-RELATED"/>
    <property type="match status" value="1"/>
</dbReference>
<dbReference type="Pfam" id="PF00026">
    <property type="entry name" value="Asp"/>
    <property type="match status" value="1"/>
</dbReference>
<dbReference type="GO" id="GO:0004190">
    <property type="term" value="F:aspartic-type endopeptidase activity"/>
    <property type="evidence" value="ECO:0007669"/>
    <property type="project" value="UniProtKB-KW"/>
</dbReference>
<keyword evidence="17" id="KW-1185">Reference proteome</keyword>
<evidence type="ECO:0000259" key="15">
    <source>
        <dbReference type="PROSITE" id="PS51767"/>
    </source>
</evidence>
<dbReference type="InterPro" id="IPR009119">
    <property type="entry name" value="BACE"/>
</dbReference>
<feature type="chain" id="PRO_5014559398" description="Peptidase A1 domain-containing protein" evidence="14">
    <location>
        <begin position="30"/>
        <end position="466"/>
    </location>
</feature>
<comment type="caution">
    <text evidence="16">The sequence shown here is derived from an EMBL/GenBank/DDBJ whole genome shotgun (WGS) entry which is preliminary data.</text>
</comment>
<comment type="subcellular location">
    <subcellularLocation>
        <location evidence="1">Membrane</location>
        <topology evidence="1">Single-pass type I membrane protein</topology>
    </subcellularLocation>
</comment>
<dbReference type="Proteomes" id="UP000235965">
    <property type="component" value="Unassembled WGS sequence"/>
</dbReference>
<evidence type="ECO:0000256" key="4">
    <source>
        <dbReference type="ARBA" id="ARBA00022692"/>
    </source>
</evidence>
<dbReference type="EMBL" id="NEVH01011917">
    <property type="protein sequence ID" value="PNF31120.1"/>
    <property type="molecule type" value="Genomic_DNA"/>
</dbReference>
<feature type="transmembrane region" description="Helical" evidence="13">
    <location>
        <begin position="420"/>
        <end position="445"/>
    </location>
</feature>
<dbReference type="OrthoDB" id="2747330at2759"/>
<dbReference type="InterPro" id="IPR001969">
    <property type="entry name" value="Aspartic_peptidase_AS"/>
</dbReference>
<dbReference type="GO" id="GO:0050435">
    <property type="term" value="P:amyloid-beta metabolic process"/>
    <property type="evidence" value="ECO:0007669"/>
    <property type="project" value="TreeGrafter"/>
</dbReference>
<evidence type="ECO:0000256" key="1">
    <source>
        <dbReference type="ARBA" id="ARBA00004479"/>
    </source>
</evidence>
<sequence length="466" mass="51640">MHCSEALNIHWRASVIQPIWLLALLCIHAFPSLEVATNLMGKPGEGYYIEVEIGSPPQTFNVLVDTGSTNFAIAGALDPNVETYFISLNSSTYTSHQKKVSVLYTQGFWDGELGNDMVYFPSLLAPQVRCDIAVIKTSHNFYMNGSQWQGILGLAYPVIARPDHGVVSWLQAIQHLKNHQSVAFALELCGSQDGGNRQTGLFEILETGIERTELWTSPIVREWFYELLLLGISIGNQTIDLPCRKFNTDKTILDSGTTSLMLPTEVFSMVVKLLNSSLMDLSVPISSDFLVLQKMYCWNDPVDWAHFPNISLSLAHFDNSYIVLELSPQSYIRKVSDDSELPGAQHCYKFFIESSKTGTVLGVVVMEGFRIVFNQSGKTIGFAESICGPAVSLSGPFETETDIKSCMNPTPLPSVSPLTVAAYVIAALTSMYGVLMGYVTCHWLWETYVKHKLPRSSSETSILNSN</sequence>
<evidence type="ECO:0000256" key="10">
    <source>
        <dbReference type="ARBA" id="ARBA00023145"/>
    </source>
</evidence>
<evidence type="ECO:0000256" key="5">
    <source>
        <dbReference type="ARBA" id="ARBA00022729"/>
    </source>
</evidence>
<dbReference type="InterPro" id="IPR021109">
    <property type="entry name" value="Peptidase_aspartic_dom_sf"/>
</dbReference>
<dbReference type="GO" id="GO:0005886">
    <property type="term" value="C:plasma membrane"/>
    <property type="evidence" value="ECO:0007669"/>
    <property type="project" value="TreeGrafter"/>
</dbReference>
<dbReference type="STRING" id="105785.A0A2J7QRA6"/>
<evidence type="ECO:0000256" key="7">
    <source>
        <dbReference type="ARBA" id="ARBA00022801"/>
    </source>
</evidence>
<dbReference type="InParanoid" id="A0A2J7QRA6"/>
<dbReference type="PANTHER" id="PTHR47965:SF12">
    <property type="entry name" value="ASPARTIC PROTEINASE 3-RELATED"/>
    <property type="match status" value="1"/>
</dbReference>
<dbReference type="PROSITE" id="PS51767">
    <property type="entry name" value="PEPTIDASE_A1"/>
    <property type="match status" value="1"/>
</dbReference>
<dbReference type="PROSITE" id="PS00141">
    <property type="entry name" value="ASP_PROTEASE"/>
    <property type="match status" value="1"/>
</dbReference>
<evidence type="ECO:0000313" key="17">
    <source>
        <dbReference type="Proteomes" id="UP000235965"/>
    </source>
</evidence>
<keyword evidence="5 14" id="KW-0732">Signal</keyword>
<evidence type="ECO:0000256" key="6">
    <source>
        <dbReference type="ARBA" id="ARBA00022750"/>
    </source>
</evidence>
<comment type="similarity">
    <text evidence="2 12">Belongs to the peptidase A1 family.</text>
</comment>
<keyword evidence="10" id="KW-0865">Zymogen</keyword>
<keyword evidence="3 12" id="KW-0645">Protease</keyword>
<dbReference type="PRINTS" id="PR01815">
    <property type="entry name" value="BACEFAMILY"/>
</dbReference>